<name>X1RYD2_9ZZZZ</name>
<reference evidence="3" key="1">
    <citation type="journal article" date="2014" name="Front. Microbiol.">
        <title>High frequency of phylogenetically diverse reductive dehalogenase-homologous genes in deep subseafloor sedimentary metagenomes.</title>
        <authorList>
            <person name="Kawai M."/>
            <person name="Futagami T."/>
            <person name="Toyoda A."/>
            <person name="Takaki Y."/>
            <person name="Nishi S."/>
            <person name="Hori S."/>
            <person name="Arai W."/>
            <person name="Tsubouchi T."/>
            <person name="Morono Y."/>
            <person name="Uchiyama I."/>
            <person name="Ito T."/>
            <person name="Fujiyama A."/>
            <person name="Inagaki F."/>
            <person name="Takami H."/>
        </authorList>
    </citation>
    <scope>NUCLEOTIDE SEQUENCE</scope>
    <source>
        <strain evidence="3">Expedition CK06-06</strain>
    </source>
</reference>
<keyword evidence="1" id="KW-0808">Transferase</keyword>
<gene>
    <name evidence="3" type="ORF">S12H4_21827</name>
</gene>
<dbReference type="EMBL" id="BARW01011285">
    <property type="protein sequence ID" value="GAI85792.1"/>
    <property type="molecule type" value="Genomic_DNA"/>
</dbReference>
<dbReference type="PANTHER" id="PTHR21090">
    <property type="entry name" value="AROM/DEHYDROQUINATE SYNTHASE"/>
    <property type="match status" value="1"/>
</dbReference>
<protein>
    <recommendedName>
        <fullName evidence="2">Enolpyruvate transferase domain-containing protein</fullName>
    </recommendedName>
</protein>
<dbReference type="SUPFAM" id="SSF55205">
    <property type="entry name" value="EPT/RTPC-like"/>
    <property type="match status" value="1"/>
</dbReference>
<evidence type="ECO:0000313" key="3">
    <source>
        <dbReference type="EMBL" id="GAI85792.1"/>
    </source>
</evidence>
<evidence type="ECO:0000256" key="1">
    <source>
        <dbReference type="ARBA" id="ARBA00022679"/>
    </source>
</evidence>
<dbReference type="InterPro" id="IPR001986">
    <property type="entry name" value="Enolpyruvate_Tfrase_dom"/>
</dbReference>
<dbReference type="InterPro" id="IPR036968">
    <property type="entry name" value="Enolpyruvate_Tfrase_sf"/>
</dbReference>
<evidence type="ECO:0000259" key="2">
    <source>
        <dbReference type="Pfam" id="PF00275"/>
    </source>
</evidence>
<dbReference type="InterPro" id="IPR013792">
    <property type="entry name" value="RNA3'P_cycl/enolpyr_Trfase_a/b"/>
</dbReference>
<accession>X1RYD2</accession>
<dbReference type="GO" id="GO:0009423">
    <property type="term" value="P:chorismate biosynthetic process"/>
    <property type="evidence" value="ECO:0007669"/>
    <property type="project" value="TreeGrafter"/>
</dbReference>
<dbReference type="Gene3D" id="3.65.10.10">
    <property type="entry name" value="Enolpyruvate transferase domain"/>
    <property type="match status" value="1"/>
</dbReference>
<sequence>ADIEVRGTKLKGITLRGEIIPRIIDEIPILAVAASLARGKTIIREARELRVKETDRIAAMTENLRRMGVKVEELDDGMIIQGSNSLQGIEAESFGDHRIAMSLIIAGLAAQGETTVYGTGCIKTSFPSFMATLKEIAI</sequence>
<organism evidence="3">
    <name type="scientific">marine sediment metagenome</name>
    <dbReference type="NCBI Taxonomy" id="412755"/>
    <lineage>
        <taxon>unclassified sequences</taxon>
        <taxon>metagenomes</taxon>
        <taxon>ecological metagenomes</taxon>
    </lineage>
</organism>
<feature type="domain" description="Enolpyruvate transferase" evidence="2">
    <location>
        <begin position="4"/>
        <end position="133"/>
    </location>
</feature>
<proteinExistence type="predicted"/>
<dbReference type="GO" id="GO:0003866">
    <property type="term" value="F:3-phosphoshikimate 1-carboxyvinyltransferase activity"/>
    <property type="evidence" value="ECO:0007669"/>
    <property type="project" value="TreeGrafter"/>
</dbReference>
<dbReference type="PANTHER" id="PTHR21090:SF5">
    <property type="entry name" value="PENTAFUNCTIONAL AROM POLYPEPTIDE"/>
    <property type="match status" value="1"/>
</dbReference>
<dbReference type="PROSITE" id="PS00885">
    <property type="entry name" value="EPSP_SYNTHASE_2"/>
    <property type="match status" value="1"/>
</dbReference>
<comment type="caution">
    <text evidence="3">The sequence shown here is derived from an EMBL/GenBank/DDBJ whole genome shotgun (WGS) entry which is preliminary data.</text>
</comment>
<feature type="non-terminal residue" evidence="3">
    <location>
        <position position="1"/>
    </location>
</feature>
<dbReference type="AlphaFoldDB" id="X1RYD2"/>
<dbReference type="InterPro" id="IPR023193">
    <property type="entry name" value="EPSP_synthase_CS"/>
</dbReference>
<dbReference type="Pfam" id="PF00275">
    <property type="entry name" value="EPSP_synthase"/>
    <property type="match status" value="1"/>
</dbReference>